<comment type="caution">
    <text evidence="1">The sequence shown here is derived from an EMBL/GenBank/DDBJ whole genome shotgun (WGS) entry which is preliminary data.</text>
</comment>
<protein>
    <submittedName>
        <fullName evidence="1">Uncharacterized protein</fullName>
    </submittedName>
</protein>
<sequence>MSTQKIRVGNKRFILSPSQDLGDLKRKIVDAVLAGGAFVPLLAAGDEFVSVLVTPHSVVYIEEAEGYSDRVGEPGEFVSAGFGPDEPLALYEALRV</sequence>
<gene>
    <name evidence="1" type="ORF">HD599_003043</name>
</gene>
<keyword evidence="2" id="KW-1185">Reference proteome</keyword>
<dbReference type="AlphaFoldDB" id="A0A841AL77"/>
<organism evidence="1 2">
    <name type="scientific">Conyzicola lurida</name>
    <dbReference type="NCBI Taxonomy" id="1172621"/>
    <lineage>
        <taxon>Bacteria</taxon>
        <taxon>Bacillati</taxon>
        <taxon>Actinomycetota</taxon>
        <taxon>Actinomycetes</taxon>
        <taxon>Micrococcales</taxon>
        <taxon>Microbacteriaceae</taxon>
        <taxon>Conyzicola</taxon>
    </lineage>
</organism>
<name>A0A841AL77_9MICO</name>
<dbReference type="EMBL" id="JACHMJ010000001">
    <property type="protein sequence ID" value="MBB5844720.1"/>
    <property type="molecule type" value="Genomic_DNA"/>
</dbReference>
<evidence type="ECO:0000313" key="1">
    <source>
        <dbReference type="EMBL" id="MBB5844720.1"/>
    </source>
</evidence>
<dbReference type="Proteomes" id="UP000536685">
    <property type="component" value="Unassembled WGS sequence"/>
</dbReference>
<dbReference type="RefSeq" id="WP_184239143.1">
    <property type="nucleotide sequence ID" value="NZ_JACHMJ010000001.1"/>
</dbReference>
<evidence type="ECO:0000313" key="2">
    <source>
        <dbReference type="Proteomes" id="UP000536685"/>
    </source>
</evidence>
<reference evidence="1 2" key="1">
    <citation type="submission" date="2020-08" db="EMBL/GenBank/DDBJ databases">
        <title>Sequencing the genomes of 1000 actinobacteria strains.</title>
        <authorList>
            <person name="Klenk H.-P."/>
        </authorList>
    </citation>
    <scope>NUCLEOTIDE SEQUENCE [LARGE SCALE GENOMIC DNA]</scope>
    <source>
        <strain evidence="1 2">DSM 105784</strain>
    </source>
</reference>
<proteinExistence type="predicted"/>
<accession>A0A841AL77</accession>